<evidence type="ECO:0000313" key="1">
    <source>
        <dbReference type="EMBL" id="GAH05472.1"/>
    </source>
</evidence>
<name>X1CD29_9ZZZZ</name>
<accession>X1CD29</accession>
<dbReference type="AlphaFoldDB" id="X1CD29"/>
<proteinExistence type="predicted"/>
<gene>
    <name evidence="1" type="ORF">S01H4_62173</name>
</gene>
<feature type="non-terminal residue" evidence="1">
    <location>
        <position position="160"/>
    </location>
</feature>
<protein>
    <submittedName>
        <fullName evidence="1">Uncharacterized protein</fullName>
    </submittedName>
</protein>
<reference evidence="1" key="1">
    <citation type="journal article" date="2014" name="Front. Microbiol.">
        <title>High frequency of phylogenetically diverse reductive dehalogenase-homologous genes in deep subseafloor sedimentary metagenomes.</title>
        <authorList>
            <person name="Kawai M."/>
            <person name="Futagami T."/>
            <person name="Toyoda A."/>
            <person name="Takaki Y."/>
            <person name="Nishi S."/>
            <person name="Hori S."/>
            <person name="Arai W."/>
            <person name="Tsubouchi T."/>
            <person name="Morono Y."/>
            <person name="Uchiyama I."/>
            <person name="Ito T."/>
            <person name="Fujiyama A."/>
            <person name="Inagaki F."/>
            <person name="Takami H."/>
        </authorList>
    </citation>
    <scope>NUCLEOTIDE SEQUENCE</scope>
    <source>
        <strain evidence="1">Expedition CK06-06</strain>
    </source>
</reference>
<sequence>SCDAKSFDCWADWQTAGDAGTKIHIVYANRDNVPGIRYVYLDTSDGSVGGDDLIETCQGTGVFRTSEGILYAMVSITKTRGGNLAVAIKYEDSDSVLFHSFYTSPDADTWTSKPGLYEDNEDYCLLFPGNEADNQDVWGIYWNASANEISLKTFDNSGIS</sequence>
<comment type="caution">
    <text evidence="1">The sequence shown here is derived from an EMBL/GenBank/DDBJ whole genome shotgun (WGS) entry which is preliminary data.</text>
</comment>
<organism evidence="1">
    <name type="scientific">marine sediment metagenome</name>
    <dbReference type="NCBI Taxonomy" id="412755"/>
    <lineage>
        <taxon>unclassified sequences</taxon>
        <taxon>metagenomes</taxon>
        <taxon>ecological metagenomes</taxon>
    </lineage>
</organism>
<feature type="non-terminal residue" evidence="1">
    <location>
        <position position="1"/>
    </location>
</feature>
<dbReference type="EMBL" id="BART01037044">
    <property type="protein sequence ID" value="GAH05472.1"/>
    <property type="molecule type" value="Genomic_DNA"/>
</dbReference>